<comment type="caution">
    <text evidence="9">The sequence shown here is derived from an EMBL/GenBank/DDBJ whole genome shotgun (WGS) entry which is preliminary data.</text>
</comment>
<dbReference type="InterPro" id="IPR023550">
    <property type="entry name" value="PKHD_hydroxylase"/>
</dbReference>
<dbReference type="EMBL" id="VITN01000007">
    <property type="protein sequence ID" value="TWB20482.1"/>
    <property type="molecule type" value="Genomic_DNA"/>
</dbReference>
<keyword evidence="2 7" id="KW-0479">Metal-binding</keyword>
<keyword evidence="3 7" id="KW-0847">Vitamin C</keyword>
<evidence type="ECO:0000256" key="3">
    <source>
        <dbReference type="ARBA" id="ARBA00022896"/>
    </source>
</evidence>
<protein>
    <submittedName>
        <fullName evidence="9">PKHD-type hydroxylase</fullName>
    </submittedName>
</protein>
<feature type="binding site" evidence="7">
    <location>
        <position position="96"/>
    </location>
    <ligand>
        <name>Fe cation</name>
        <dbReference type="ChEBI" id="CHEBI:24875"/>
    </ligand>
</feature>
<dbReference type="Gene3D" id="4.10.860.20">
    <property type="entry name" value="Rabenosyn, Rab binding domain"/>
    <property type="match status" value="1"/>
</dbReference>
<dbReference type="Pfam" id="PF13640">
    <property type="entry name" value="2OG-FeII_Oxy_3"/>
    <property type="match status" value="1"/>
</dbReference>
<evidence type="ECO:0000256" key="1">
    <source>
        <dbReference type="ARBA" id="ARBA00001961"/>
    </source>
</evidence>
<dbReference type="GO" id="GO:0016706">
    <property type="term" value="F:2-oxoglutarate-dependent dioxygenase activity"/>
    <property type="evidence" value="ECO:0007669"/>
    <property type="project" value="UniProtKB-UniRule"/>
</dbReference>
<dbReference type="GO" id="GO:0005506">
    <property type="term" value="F:iron ion binding"/>
    <property type="evidence" value="ECO:0007669"/>
    <property type="project" value="UniProtKB-UniRule"/>
</dbReference>
<keyword evidence="5 7" id="KW-0560">Oxidoreductase</keyword>
<evidence type="ECO:0000313" key="10">
    <source>
        <dbReference type="Proteomes" id="UP000319859"/>
    </source>
</evidence>
<dbReference type="GO" id="GO:0006879">
    <property type="term" value="P:intracellular iron ion homeostasis"/>
    <property type="evidence" value="ECO:0007669"/>
    <property type="project" value="TreeGrafter"/>
</dbReference>
<keyword evidence="4 7" id="KW-0223">Dioxygenase</keyword>
<evidence type="ECO:0000256" key="5">
    <source>
        <dbReference type="ARBA" id="ARBA00023002"/>
    </source>
</evidence>
<evidence type="ECO:0000313" key="9">
    <source>
        <dbReference type="EMBL" id="TWB20482.1"/>
    </source>
</evidence>
<evidence type="ECO:0000256" key="6">
    <source>
        <dbReference type="ARBA" id="ARBA00023004"/>
    </source>
</evidence>
<accession>A0A560FFU6</accession>
<evidence type="ECO:0000256" key="4">
    <source>
        <dbReference type="ARBA" id="ARBA00022964"/>
    </source>
</evidence>
<dbReference type="PANTHER" id="PTHR41536">
    <property type="entry name" value="PKHD-TYPE HYDROXYLASE YBIX"/>
    <property type="match status" value="1"/>
</dbReference>
<dbReference type="NCBIfam" id="NF003975">
    <property type="entry name" value="PRK05467.1-4"/>
    <property type="match status" value="1"/>
</dbReference>
<dbReference type="OrthoDB" id="9812472at2"/>
<dbReference type="GO" id="GO:0031418">
    <property type="term" value="F:L-ascorbic acid binding"/>
    <property type="evidence" value="ECO:0007669"/>
    <property type="project" value="UniProtKB-KW"/>
</dbReference>
<dbReference type="InterPro" id="IPR041097">
    <property type="entry name" value="PKHD_C"/>
</dbReference>
<dbReference type="Pfam" id="PF18331">
    <property type="entry name" value="PKHD_C"/>
    <property type="match status" value="1"/>
</dbReference>
<feature type="binding site" evidence="7">
    <location>
        <position position="158"/>
    </location>
    <ligand>
        <name>Fe cation</name>
        <dbReference type="ChEBI" id="CHEBI:24875"/>
    </ligand>
</feature>
<evidence type="ECO:0000259" key="8">
    <source>
        <dbReference type="PROSITE" id="PS51471"/>
    </source>
</evidence>
<evidence type="ECO:0000256" key="7">
    <source>
        <dbReference type="HAMAP-Rule" id="MF_00657"/>
    </source>
</evidence>
<proteinExistence type="inferred from homology"/>
<name>A0A560FFU6_9PROT</name>
<gene>
    <name evidence="9" type="ORF">FBZ89_107193</name>
</gene>
<sequence length="225" mass="24850">MITIFPNVLSPQEVSQLLVGLRGTPFADGAATAGEQIRQVKKNLQLQAGMPGYDGAFRTVVRGIERCEDFRRALFPLLMAPLAFNRYDEGMEYGAHNDMPVINTPDRGPIRADISFTLFLCDPASYDGGELVIDQGGHEQGFKPAAGSLVAYPSGAIHRVAKVTRGTRMAAVGWLQSMIRRPEHRSMLHDLGQARTHLHSLEGKSAQFDALARIYANLMREWTEL</sequence>
<feature type="binding site" evidence="7">
    <location>
        <position position="98"/>
    </location>
    <ligand>
        <name>Fe cation</name>
        <dbReference type="ChEBI" id="CHEBI:24875"/>
    </ligand>
</feature>
<dbReference type="RefSeq" id="WP_145750580.1">
    <property type="nucleotide sequence ID" value="NZ_VITN01000007.1"/>
</dbReference>
<feature type="domain" description="Fe2OG dioxygenase" evidence="8">
    <location>
        <begin position="77"/>
        <end position="177"/>
    </location>
</feature>
<dbReference type="PANTHER" id="PTHR41536:SF1">
    <property type="entry name" value="PKHD-TYPE HYDROXYLASE YBIX"/>
    <property type="match status" value="1"/>
</dbReference>
<dbReference type="NCBIfam" id="NF003974">
    <property type="entry name" value="PRK05467.1-3"/>
    <property type="match status" value="1"/>
</dbReference>
<dbReference type="HAMAP" id="MF_00657">
    <property type="entry name" value="Hydroxyl_YbiX"/>
    <property type="match status" value="1"/>
</dbReference>
<dbReference type="Proteomes" id="UP000319859">
    <property type="component" value="Unassembled WGS sequence"/>
</dbReference>
<dbReference type="Gene3D" id="2.60.120.620">
    <property type="entry name" value="q2cbj1_9rhob like domain"/>
    <property type="match status" value="1"/>
</dbReference>
<dbReference type="SMART" id="SM00702">
    <property type="entry name" value="P4Hc"/>
    <property type="match status" value="1"/>
</dbReference>
<dbReference type="AlphaFoldDB" id="A0A560FFU6"/>
<dbReference type="InterPro" id="IPR006620">
    <property type="entry name" value="Pro_4_hyd_alph"/>
</dbReference>
<dbReference type="InterPro" id="IPR005123">
    <property type="entry name" value="Oxoglu/Fe-dep_dioxygenase_dom"/>
</dbReference>
<reference evidence="9 10" key="1">
    <citation type="submission" date="2019-06" db="EMBL/GenBank/DDBJ databases">
        <title>Genomic Encyclopedia of Type Strains, Phase IV (KMG-V): Genome sequencing to study the core and pangenomes of soil and plant-associated prokaryotes.</title>
        <authorList>
            <person name="Whitman W."/>
        </authorList>
    </citation>
    <scope>NUCLEOTIDE SEQUENCE [LARGE SCALE GENOMIC DNA]</scope>
    <source>
        <strain evidence="9 10">BR 11880</strain>
    </source>
</reference>
<evidence type="ECO:0000256" key="2">
    <source>
        <dbReference type="ARBA" id="ARBA00022723"/>
    </source>
</evidence>
<comment type="cofactor">
    <cofactor evidence="7">
        <name>Fe(2+)</name>
        <dbReference type="ChEBI" id="CHEBI:29033"/>
    </cofactor>
    <text evidence="7">Binds 1 Fe(2+) ion per subunit.</text>
</comment>
<feature type="binding site" evidence="7">
    <location>
        <position position="168"/>
    </location>
    <ligand>
        <name>2-oxoglutarate</name>
        <dbReference type="ChEBI" id="CHEBI:16810"/>
    </ligand>
</feature>
<keyword evidence="6 7" id="KW-0408">Iron</keyword>
<dbReference type="PROSITE" id="PS51471">
    <property type="entry name" value="FE2OG_OXY"/>
    <property type="match status" value="1"/>
</dbReference>
<organism evidence="9 10">
    <name type="scientific">Nitrospirillum amazonense</name>
    <dbReference type="NCBI Taxonomy" id="28077"/>
    <lineage>
        <taxon>Bacteria</taxon>
        <taxon>Pseudomonadati</taxon>
        <taxon>Pseudomonadota</taxon>
        <taxon>Alphaproteobacteria</taxon>
        <taxon>Rhodospirillales</taxon>
        <taxon>Azospirillaceae</taxon>
        <taxon>Nitrospirillum</taxon>
    </lineage>
</organism>
<dbReference type="InterPro" id="IPR044862">
    <property type="entry name" value="Pro_4_hyd_alph_FE2OG_OXY"/>
</dbReference>
<dbReference type="GO" id="GO:0006974">
    <property type="term" value="P:DNA damage response"/>
    <property type="evidence" value="ECO:0007669"/>
    <property type="project" value="TreeGrafter"/>
</dbReference>
<comment type="cofactor">
    <cofactor evidence="1 7">
        <name>L-ascorbate</name>
        <dbReference type="ChEBI" id="CHEBI:38290"/>
    </cofactor>
</comment>